<protein>
    <recommendedName>
        <fullName evidence="3">NB-ARC domain-containing protein</fullName>
    </recommendedName>
</protein>
<keyword evidence="2" id="KW-1185">Reference proteome</keyword>
<reference evidence="1" key="1">
    <citation type="journal article" date="2012" name="Nature">
        <title>The tomato genome sequence provides insights into fleshy fruit evolution.</title>
        <authorList>
            <consortium name="Tomato Genome Consortium"/>
        </authorList>
    </citation>
    <scope>NUCLEOTIDE SEQUENCE [LARGE SCALE GENOMIC DNA]</scope>
    <source>
        <strain evidence="1">cv. Heinz 1706</strain>
    </source>
</reference>
<proteinExistence type="predicted"/>
<accession>K4DEN7</accession>
<name>K4DEN7_SOLLC</name>
<dbReference type="Gene3D" id="3.80.10.10">
    <property type="entry name" value="Ribonuclease Inhibitor"/>
    <property type="match status" value="1"/>
</dbReference>
<organism evidence="1">
    <name type="scientific">Solanum lycopersicum</name>
    <name type="common">Tomato</name>
    <name type="synonym">Lycopersicon esculentum</name>
    <dbReference type="NCBI Taxonomy" id="4081"/>
    <lineage>
        <taxon>Eukaryota</taxon>
        <taxon>Viridiplantae</taxon>
        <taxon>Streptophyta</taxon>
        <taxon>Embryophyta</taxon>
        <taxon>Tracheophyta</taxon>
        <taxon>Spermatophyta</taxon>
        <taxon>Magnoliopsida</taxon>
        <taxon>eudicotyledons</taxon>
        <taxon>Gunneridae</taxon>
        <taxon>Pentapetalae</taxon>
        <taxon>asterids</taxon>
        <taxon>lamiids</taxon>
        <taxon>Solanales</taxon>
        <taxon>Solanaceae</taxon>
        <taxon>Solanoideae</taxon>
        <taxon>Solaneae</taxon>
        <taxon>Solanum</taxon>
        <taxon>Solanum subgen. Lycopersicon</taxon>
    </lineage>
</organism>
<dbReference type="PaxDb" id="4081-Solyc12g038890.1.1"/>
<evidence type="ECO:0008006" key="3">
    <source>
        <dbReference type="Google" id="ProtNLM"/>
    </source>
</evidence>
<reference evidence="1" key="2">
    <citation type="submission" date="2015-06" db="UniProtKB">
        <authorList>
            <consortium name="EnsemblPlants"/>
        </authorList>
    </citation>
    <scope>IDENTIFICATION</scope>
    <source>
        <strain evidence="1">cv. Heinz 1706</strain>
    </source>
</reference>
<dbReference type="PANTHER" id="PTHR15140:SF44">
    <property type="entry name" value="LATE BLIGHT RESISTANCE PROTEIN HOMOLOG R1B-23 ISOFORM X1"/>
    <property type="match status" value="1"/>
</dbReference>
<dbReference type="PANTHER" id="PTHR15140">
    <property type="entry name" value="TUBULIN-SPECIFIC CHAPERONE E"/>
    <property type="match status" value="1"/>
</dbReference>
<dbReference type="InParanoid" id="K4DEN7"/>
<dbReference type="Gramene" id="Solyc12g038890.1.1">
    <property type="protein sequence ID" value="Solyc12g038890.1.1"/>
    <property type="gene ID" value="Solyc12g038890.1"/>
</dbReference>
<dbReference type="AlphaFoldDB" id="K4DEN7"/>
<dbReference type="PhylomeDB" id="K4DEN7"/>
<dbReference type="InterPro" id="IPR032675">
    <property type="entry name" value="LRR_dom_sf"/>
</dbReference>
<evidence type="ECO:0000313" key="2">
    <source>
        <dbReference type="Proteomes" id="UP000004994"/>
    </source>
</evidence>
<dbReference type="HOGENOM" id="CLU_1920754_0_0_1"/>
<sequence length="132" mass="14936">MEGKSSELQFQLNAFRVHIFGLQITEAFPQTLEVTDNDKSSRILWLESHPFDISRWDASEESFPLLKTLVISWCDNLEEIPLGFADIPTLKQIKLICVGGEIHGRCESSMCLVAVTIAIADRWDHAAILIHK</sequence>
<dbReference type="Proteomes" id="UP000004994">
    <property type="component" value="Chromosome 12"/>
</dbReference>
<evidence type="ECO:0000313" key="1">
    <source>
        <dbReference type="EnsemblPlants" id="Solyc12g038890.1.1"/>
    </source>
</evidence>
<dbReference type="EnsemblPlants" id="Solyc12g038890.1.1">
    <property type="protein sequence ID" value="Solyc12g038890.1.1"/>
    <property type="gene ID" value="Solyc12g038890.1"/>
</dbReference>